<evidence type="ECO:0000313" key="2">
    <source>
        <dbReference type="Proteomes" id="UP001150581"/>
    </source>
</evidence>
<organism evidence="1 2">
    <name type="scientific">Kickxella alabastrina</name>
    <dbReference type="NCBI Taxonomy" id="61397"/>
    <lineage>
        <taxon>Eukaryota</taxon>
        <taxon>Fungi</taxon>
        <taxon>Fungi incertae sedis</taxon>
        <taxon>Zoopagomycota</taxon>
        <taxon>Kickxellomycotina</taxon>
        <taxon>Kickxellomycetes</taxon>
        <taxon>Kickxellales</taxon>
        <taxon>Kickxellaceae</taxon>
        <taxon>Kickxella</taxon>
    </lineage>
</organism>
<protein>
    <submittedName>
        <fullName evidence="1">Uncharacterized protein</fullName>
    </submittedName>
</protein>
<accession>A0ACC1IK59</accession>
<name>A0ACC1IK59_9FUNG</name>
<gene>
    <name evidence="1" type="ORF">LPJ66_003902</name>
</gene>
<proteinExistence type="predicted"/>
<reference evidence="1" key="1">
    <citation type="submission" date="2022-07" db="EMBL/GenBank/DDBJ databases">
        <title>Phylogenomic reconstructions and comparative analyses of Kickxellomycotina fungi.</title>
        <authorList>
            <person name="Reynolds N.K."/>
            <person name="Stajich J.E."/>
            <person name="Barry K."/>
            <person name="Grigoriev I.V."/>
            <person name="Crous P."/>
            <person name="Smith M.E."/>
        </authorList>
    </citation>
    <scope>NUCLEOTIDE SEQUENCE</scope>
    <source>
        <strain evidence="1">Benny 63K</strain>
    </source>
</reference>
<keyword evidence="2" id="KW-1185">Reference proteome</keyword>
<dbReference type="Proteomes" id="UP001150581">
    <property type="component" value="Unassembled WGS sequence"/>
</dbReference>
<comment type="caution">
    <text evidence="1">The sequence shown here is derived from an EMBL/GenBank/DDBJ whole genome shotgun (WGS) entry which is preliminary data.</text>
</comment>
<dbReference type="EMBL" id="JANBPG010000429">
    <property type="protein sequence ID" value="KAJ1896585.1"/>
    <property type="molecule type" value="Genomic_DNA"/>
</dbReference>
<sequence length="446" mass="50158">MADISRESSTMLRLSTKTPYPHPHPDLHSHISPNRSDSSQPLGQLTLIQLQLISRHGARYPTLSGMPSINRTHEKLRPYIPQAWIKPELADEALDGILSANGEIEVRKIALRMMQKYNVFLDKHMHRKGAVRFVSSEWQRSRESANTFRRAMDLNNTTGPVVVVPAAEDTTLAMRFTCPLWGRSKKSNARSVARETAVFDDIHGDELQKRISQKLAKLARRPVVPLTMSEIKTIYSLCGYDQSLYSESTHWCSLFDTRATELLELCSDIRYSRVYGPYGPPINKRIACSLLTQITKDIDQALLDPLAATSTFRFAHAETIMFISTILELESVLGVGSVPIVGNMTEGDARRRGFRTTNLVPFSSNIMLELYKDQSSQPFFRLLLNERAVNFPACSADALCPLSVLRSMLAGNIGCDYTQMCTVDDKYDDDEDNDDANSIRTSLGQY</sequence>
<evidence type="ECO:0000313" key="1">
    <source>
        <dbReference type="EMBL" id="KAJ1896585.1"/>
    </source>
</evidence>